<keyword evidence="3" id="KW-1185">Reference proteome</keyword>
<gene>
    <name evidence="2" type="ORF">A4A49_57640</name>
</gene>
<protein>
    <submittedName>
        <fullName evidence="2">Uncharacterized protein</fullName>
    </submittedName>
</protein>
<evidence type="ECO:0000313" key="3">
    <source>
        <dbReference type="Proteomes" id="UP000187609"/>
    </source>
</evidence>
<feature type="region of interest" description="Disordered" evidence="1">
    <location>
        <begin position="97"/>
        <end position="149"/>
    </location>
</feature>
<comment type="caution">
    <text evidence="2">The sequence shown here is derived from an EMBL/GenBank/DDBJ whole genome shotgun (WGS) entry which is preliminary data.</text>
</comment>
<dbReference type="OMA" id="NAYYQEA"/>
<accession>A0A1J6IEL2</accession>
<dbReference type="EMBL" id="MJEQ01037187">
    <property type="protein sequence ID" value="OIT03501.1"/>
    <property type="molecule type" value="Genomic_DNA"/>
</dbReference>
<proteinExistence type="predicted"/>
<feature type="region of interest" description="Disordered" evidence="1">
    <location>
        <begin position="1"/>
        <end position="64"/>
    </location>
</feature>
<feature type="compositionally biased region" description="Polar residues" evidence="1">
    <location>
        <begin position="1"/>
        <end position="28"/>
    </location>
</feature>
<dbReference type="AlphaFoldDB" id="A0A1J6IEL2"/>
<organism evidence="2 3">
    <name type="scientific">Nicotiana attenuata</name>
    <name type="common">Coyote tobacco</name>
    <dbReference type="NCBI Taxonomy" id="49451"/>
    <lineage>
        <taxon>Eukaryota</taxon>
        <taxon>Viridiplantae</taxon>
        <taxon>Streptophyta</taxon>
        <taxon>Embryophyta</taxon>
        <taxon>Tracheophyta</taxon>
        <taxon>Spermatophyta</taxon>
        <taxon>Magnoliopsida</taxon>
        <taxon>eudicotyledons</taxon>
        <taxon>Gunneridae</taxon>
        <taxon>Pentapetalae</taxon>
        <taxon>asterids</taxon>
        <taxon>lamiids</taxon>
        <taxon>Solanales</taxon>
        <taxon>Solanaceae</taxon>
        <taxon>Nicotianoideae</taxon>
        <taxon>Nicotianeae</taxon>
        <taxon>Nicotiana</taxon>
    </lineage>
</organism>
<feature type="compositionally biased region" description="Polar residues" evidence="1">
    <location>
        <begin position="98"/>
        <end position="110"/>
    </location>
</feature>
<dbReference type="Proteomes" id="UP000187609">
    <property type="component" value="Unassembled WGS sequence"/>
</dbReference>
<evidence type="ECO:0000256" key="1">
    <source>
        <dbReference type="SAM" id="MobiDB-lite"/>
    </source>
</evidence>
<sequence>MNAAKSTVSDNDTASPVQTVTGKDTSNPFMAVTLPNSEDERSSRRRLPRTLTHGEALKRKGIISKKKKNEKIEDIIKQTLENFFQEKEKQYKHMIKNFSLNPSSERSQSSGEEDNYEDENHLNYQDAQDPYEDDSGMSFDSIALHNLDT</sequence>
<dbReference type="Gramene" id="OIT03501">
    <property type="protein sequence ID" value="OIT03501"/>
    <property type="gene ID" value="A4A49_57640"/>
</dbReference>
<name>A0A1J6IEL2_NICAT</name>
<reference evidence="2" key="1">
    <citation type="submission" date="2016-11" db="EMBL/GenBank/DDBJ databases">
        <title>The genome of Nicotiana attenuata.</title>
        <authorList>
            <person name="Xu S."/>
            <person name="Brockmoeller T."/>
            <person name="Gaquerel E."/>
            <person name="Navarro A."/>
            <person name="Kuhl H."/>
            <person name="Gase K."/>
            <person name="Ling Z."/>
            <person name="Zhou W."/>
            <person name="Kreitzer C."/>
            <person name="Stanke M."/>
            <person name="Tang H."/>
            <person name="Lyons E."/>
            <person name="Pandey P."/>
            <person name="Pandey S.P."/>
            <person name="Timmermann B."/>
            <person name="Baldwin I.T."/>
        </authorList>
    </citation>
    <scope>NUCLEOTIDE SEQUENCE [LARGE SCALE GENOMIC DNA]</scope>
    <source>
        <strain evidence="2">UT</strain>
    </source>
</reference>
<evidence type="ECO:0000313" key="2">
    <source>
        <dbReference type="EMBL" id="OIT03501.1"/>
    </source>
</evidence>